<accession>A0A9N8HBY7</accession>
<evidence type="ECO:0000256" key="2">
    <source>
        <dbReference type="SAM" id="Phobius"/>
    </source>
</evidence>
<keyword evidence="4" id="KW-1185">Reference proteome</keyword>
<dbReference type="EMBL" id="CAICTM010000355">
    <property type="protein sequence ID" value="CAB9508691.1"/>
    <property type="molecule type" value="Genomic_DNA"/>
</dbReference>
<sequence>MMITLVNVSSLVVRSQRQQEQDQLELLVAAKEVAVDRPRADHSEQQQQQQQQQQQSKSCSCETLPILESRSNNKMRQRQRRTLYSPWLVLVACLALLLILQPSVNAQESQSRQVHKYALPAFSMVLRVSVDRDEDDGDDDEVYLDLEIFQETLEHVTQFHLTDIFQQHTHQHDDSFQQEQFIRVQLSSKVRQEIVQDGAPVNREHVPLHAGFNGIVSYSFPSDAVPPTGRVEQAISNVLEDALVAENYLLLFRRYLSSGALSSIEDVYQIAIGTQQLTVLETNTNKPLIPNDTPSTAAAAAQQNNANKKKQLNAVTIVAIVIFLTLSCLLMLFGATVVLLMKDRAKQERSLNGQTMTSIGMGTKKNGNNDDEEDDNDDQEERLEDDERTTDTSEAPAWKRAILPVLRKAIMVRRYWKKHVRRQRKARKHDPNLGGGGTSSDDSSNASGGAEDDGLNDEDVYYDENLTDEEAANQWLDAWQASITSIPLRSVRPNTMDSNSKSPSKKHVKKKKASKMPLAPRPATRQSKNTFLCCIAEEDSVVDGASVCNMGDLELGNDDSLRSTSSRKRPPLELDRIQELTSVVMEDAATPYGTSVRKKKPLPLVATSSSTNEDSVSSPMAMSPMAMSPMAASPMAVSPTTLLQQPEQLSDIQDVDLS</sequence>
<feature type="compositionally biased region" description="Polar residues" evidence="1">
    <location>
        <begin position="351"/>
        <end position="360"/>
    </location>
</feature>
<evidence type="ECO:0000313" key="3">
    <source>
        <dbReference type="EMBL" id="CAB9508691.1"/>
    </source>
</evidence>
<feature type="compositionally biased region" description="Acidic residues" evidence="1">
    <location>
        <begin position="369"/>
        <end position="388"/>
    </location>
</feature>
<feature type="region of interest" description="Disordered" evidence="1">
    <location>
        <begin position="490"/>
        <end position="523"/>
    </location>
</feature>
<feature type="compositionally biased region" description="Low complexity" evidence="1">
    <location>
        <begin position="608"/>
        <end position="639"/>
    </location>
</feature>
<reference evidence="3" key="1">
    <citation type="submission" date="2020-06" db="EMBL/GenBank/DDBJ databases">
        <authorList>
            <consortium name="Plant Systems Biology data submission"/>
        </authorList>
    </citation>
    <scope>NUCLEOTIDE SEQUENCE</scope>
    <source>
        <strain evidence="3">D6</strain>
    </source>
</reference>
<feature type="region of interest" description="Disordered" evidence="1">
    <location>
        <begin position="351"/>
        <end position="395"/>
    </location>
</feature>
<keyword evidence="2" id="KW-1133">Transmembrane helix</keyword>
<keyword evidence="2" id="KW-0812">Transmembrane</keyword>
<feature type="compositionally biased region" description="Low complexity" evidence="1">
    <location>
        <begin position="439"/>
        <end position="449"/>
    </location>
</feature>
<feature type="region of interest" description="Disordered" evidence="1">
    <location>
        <begin position="420"/>
        <end position="458"/>
    </location>
</feature>
<feature type="region of interest" description="Disordered" evidence="1">
    <location>
        <begin position="599"/>
        <end position="658"/>
    </location>
</feature>
<evidence type="ECO:0000256" key="1">
    <source>
        <dbReference type="SAM" id="MobiDB-lite"/>
    </source>
</evidence>
<feature type="region of interest" description="Disordered" evidence="1">
    <location>
        <begin position="37"/>
        <end position="56"/>
    </location>
</feature>
<protein>
    <submittedName>
        <fullName evidence="3">Uncharacterized protein</fullName>
    </submittedName>
</protein>
<feature type="compositionally biased region" description="Low complexity" evidence="1">
    <location>
        <begin position="45"/>
        <end position="55"/>
    </location>
</feature>
<feature type="transmembrane region" description="Helical" evidence="2">
    <location>
        <begin position="314"/>
        <end position="340"/>
    </location>
</feature>
<evidence type="ECO:0000313" key="4">
    <source>
        <dbReference type="Proteomes" id="UP001153069"/>
    </source>
</evidence>
<comment type="caution">
    <text evidence="3">The sequence shown here is derived from an EMBL/GenBank/DDBJ whole genome shotgun (WGS) entry which is preliminary data.</text>
</comment>
<dbReference type="AlphaFoldDB" id="A0A9N8HBY7"/>
<proteinExistence type="predicted"/>
<feature type="transmembrane region" description="Helical" evidence="2">
    <location>
        <begin position="83"/>
        <end position="100"/>
    </location>
</feature>
<organism evidence="3 4">
    <name type="scientific">Seminavis robusta</name>
    <dbReference type="NCBI Taxonomy" id="568900"/>
    <lineage>
        <taxon>Eukaryota</taxon>
        <taxon>Sar</taxon>
        <taxon>Stramenopiles</taxon>
        <taxon>Ochrophyta</taxon>
        <taxon>Bacillariophyta</taxon>
        <taxon>Bacillariophyceae</taxon>
        <taxon>Bacillariophycidae</taxon>
        <taxon>Naviculales</taxon>
        <taxon>Naviculaceae</taxon>
        <taxon>Seminavis</taxon>
    </lineage>
</organism>
<name>A0A9N8HBY7_9STRA</name>
<feature type="compositionally biased region" description="Polar residues" evidence="1">
    <location>
        <begin position="640"/>
        <end position="651"/>
    </location>
</feature>
<gene>
    <name evidence="3" type="ORF">SEMRO_356_G125430.1</name>
</gene>
<dbReference type="Proteomes" id="UP001153069">
    <property type="component" value="Unassembled WGS sequence"/>
</dbReference>
<keyword evidence="2" id="KW-0472">Membrane</keyword>
<feature type="compositionally biased region" description="Basic residues" evidence="1">
    <location>
        <begin position="503"/>
        <end position="514"/>
    </location>
</feature>